<dbReference type="PANTHER" id="PTHR21066">
    <property type="entry name" value="ODORANT-BINDING PROTEIN 59A-RELATED"/>
    <property type="match status" value="1"/>
</dbReference>
<evidence type="ECO:0000313" key="6">
    <source>
        <dbReference type="Proteomes" id="UP000838878"/>
    </source>
</evidence>
<evidence type="ECO:0000313" key="5">
    <source>
        <dbReference type="EMBL" id="CAH0720151.1"/>
    </source>
</evidence>
<dbReference type="InterPro" id="IPR036728">
    <property type="entry name" value="PBP_GOBP_sf"/>
</dbReference>
<dbReference type="EMBL" id="OV170234">
    <property type="protein sequence ID" value="CAH0720151.1"/>
    <property type="molecule type" value="Genomic_DNA"/>
</dbReference>
<evidence type="ECO:0000256" key="3">
    <source>
        <dbReference type="ARBA" id="ARBA00022525"/>
    </source>
</evidence>
<proteinExistence type="inferred from homology"/>
<dbReference type="Gene3D" id="1.10.238.270">
    <property type="match status" value="1"/>
</dbReference>
<organism evidence="5 6">
    <name type="scientific">Brenthis ino</name>
    <name type="common">lesser marbled fritillary</name>
    <dbReference type="NCBI Taxonomy" id="405034"/>
    <lineage>
        <taxon>Eukaryota</taxon>
        <taxon>Metazoa</taxon>
        <taxon>Ecdysozoa</taxon>
        <taxon>Arthropoda</taxon>
        <taxon>Hexapoda</taxon>
        <taxon>Insecta</taxon>
        <taxon>Pterygota</taxon>
        <taxon>Neoptera</taxon>
        <taxon>Endopterygota</taxon>
        <taxon>Lepidoptera</taxon>
        <taxon>Glossata</taxon>
        <taxon>Ditrysia</taxon>
        <taxon>Papilionoidea</taxon>
        <taxon>Nymphalidae</taxon>
        <taxon>Heliconiinae</taxon>
        <taxon>Argynnini</taxon>
        <taxon>Brenthis</taxon>
    </lineage>
</organism>
<name>A0A8J9YBC9_9NEOP</name>
<evidence type="ECO:0000256" key="4">
    <source>
        <dbReference type="SAM" id="SignalP"/>
    </source>
</evidence>
<comment type="similarity">
    <text evidence="2">Belongs to the PBP/GOBP family.</text>
</comment>
<sequence>MLWIAVLCLTVLQVLTLEPPPDNCRKPWHNVKNPFKCCNLPSLFKDEDLKACGMEKPVMNDEEIKPKPLDCDKQICLLQKYNLMKDENTIDRAAIAAFLDKWAEINEDFKDVVEIAKNKCINRELMGPLEICEPKRMSFCIVTNIFSNCPKWEDTDDCAQIKDFIEKCPPP</sequence>
<reference evidence="5" key="1">
    <citation type="submission" date="2021-12" db="EMBL/GenBank/DDBJ databases">
        <authorList>
            <person name="Martin H S."/>
        </authorList>
    </citation>
    <scope>NUCLEOTIDE SEQUENCE</scope>
</reference>
<dbReference type="InterPro" id="IPR052295">
    <property type="entry name" value="Odorant-binding_protein"/>
</dbReference>
<keyword evidence="3" id="KW-0964">Secreted</keyword>
<feature type="chain" id="PRO_5035437784" evidence="4">
    <location>
        <begin position="17"/>
        <end position="171"/>
    </location>
</feature>
<feature type="non-terminal residue" evidence="5">
    <location>
        <position position="171"/>
    </location>
</feature>
<protein>
    <submittedName>
        <fullName evidence="5">Uncharacterized protein</fullName>
    </submittedName>
</protein>
<accession>A0A8J9YBC9</accession>
<keyword evidence="4" id="KW-0732">Signal</keyword>
<dbReference type="GO" id="GO:0005549">
    <property type="term" value="F:odorant binding"/>
    <property type="evidence" value="ECO:0007669"/>
    <property type="project" value="InterPro"/>
</dbReference>
<dbReference type="SUPFAM" id="SSF47565">
    <property type="entry name" value="Insect pheromone/odorant-binding proteins"/>
    <property type="match status" value="1"/>
</dbReference>
<gene>
    <name evidence="5" type="ORF">BINO364_LOCUS6416</name>
</gene>
<keyword evidence="6" id="KW-1185">Reference proteome</keyword>
<evidence type="ECO:0000256" key="1">
    <source>
        <dbReference type="ARBA" id="ARBA00004613"/>
    </source>
</evidence>
<dbReference type="Proteomes" id="UP000838878">
    <property type="component" value="Chromosome 14"/>
</dbReference>
<dbReference type="GO" id="GO:0005576">
    <property type="term" value="C:extracellular region"/>
    <property type="evidence" value="ECO:0007669"/>
    <property type="project" value="UniProtKB-SubCell"/>
</dbReference>
<comment type="subcellular location">
    <subcellularLocation>
        <location evidence="1">Secreted</location>
    </subcellularLocation>
</comment>
<dbReference type="AlphaFoldDB" id="A0A8J9YBC9"/>
<dbReference type="OrthoDB" id="7151184at2759"/>
<dbReference type="PANTHER" id="PTHR21066:SF15">
    <property type="entry name" value="GH25962P-RELATED"/>
    <property type="match status" value="1"/>
</dbReference>
<feature type="signal peptide" evidence="4">
    <location>
        <begin position="1"/>
        <end position="16"/>
    </location>
</feature>
<evidence type="ECO:0000256" key="2">
    <source>
        <dbReference type="ARBA" id="ARBA00008098"/>
    </source>
</evidence>